<gene>
    <name evidence="1" type="ORF">SAMN04489860_0177</name>
</gene>
<evidence type="ECO:0000313" key="1">
    <source>
        <dbReference type="EMBL" id="SDR83480.1"/>
    </source>
</evidence>
<dbReference type="RefSeq" id="WP_083371228.1">
    <property type="nucleotide sequence ID" value="NZ_LT629776.1"/>
</dbReference>
<dbReference type="SUPFAM" id="SSF52343">
    <property type="entry name" value="Ferredoxin reductase-like, C-terminal NADP-linked domain"/>
    <property type="match status" value="1"/>
</dbReference>
<reference evidence="1 2" key="1">
    <citation type="submission" date="2016-10" db="EMBL/GenBank/DDBJ databases">
        <authorList>
            <person name="de Groot N.N."/>
        </authorList>
    </citation>
    <scope>NUCLEOTIDE SEQUENCE [LARGE SCALE GENOMIC DNA]</scope>
    <source>
        <strain evidence="1 2">DSM 22126</strain>
    </source>
</reference>
<sequence length="367" mass="38545">MSDVPAGAVGLGAAVASHLRHAARRALLVAPRGGPPRDRAFHAYAREVRRRTASAPTSLRVVGRRVVAEDAVGSIVEIALRGPSDARTGDMLYAWWSNSADAVRGCHAGPAADVAYWSTPVPGRPARRRRASAEHVLTSVVDLAGTRADDDAVHGGAAGLLAVRPRIEPRLYTVAGVRDLEDGEREVRLLVTRRAHWPARSAAHLTGLGTGDVVRAWALPHPHRTPVLRGATGPGLAVATGSGLAGVLATLREHALLGPCAEPAVGRLVWGSRAAPAQWLLDELRGYVDTGVLGRLDVVGGRGADRRRVTDVLGTCADEVRACVTDGWVYVSGHREMAASVDALVRRVAGDAAVDAGAARLHYVESA</sequence>
<dbReference type="STRING" id="545619.SAMN04489860_0177"/>
<protein>
    <recommendedName>
        <fullName evidence="3">NADPH-dependent ferric siderophore reductase, contains FAD-binding and SIP domains</fullName>
    </recommendedName>
</protein>
<dbReference type="InterPro" id="IPR039261">
    <property type="entry name" value="FNR_nucleotide-bd"/>
</dbReference>
<proteinExistence type="predicted"/>
<evidence type="ECO:0008006" key="3">
    <source>
        <dbReference type="Google" id="ProtNLM"/>
    </source>
</evidence>
<name>A0A1H1M9Y1_9CELL</name>
<dbReference type="EMBL" id="LT629776">
    <property type="protein sequence ID" value="SDR83480.1"/>
    <property type="molecule type" value="Genomic_DNA"/>
</dbReference>
<dbReference type="AlphaFoldDB" id="A0A1H1M9Y1"/>
<dbReference type="OrthoDB" id="9892957at2"/>
<organism evidence="1 2">
    <name type="scientific">Paraoerskovia marina</name>
    <dbReference type="NCBI Taxonomy" id="545619"/>
    <lineage>
        <taxon>Bacteria</taxon>
        <taxon>Bacillati</taxon>
        <taxon>Actinomycetota</taxon>
        <taxon>Actinomycetes</taxon>
        <taxon>Micrococcales</taxon>
        <taxon>Cellulomonadaceae</taxon>
        <taxon>Paraoerskovia</taxon>
    </lineage>
</organism>
<dbReference type="Proteomes" id="UP000185663">
    <property type="component" value="Chromosome I"/>
</dbReference>
<evidence type="ECO:0000313" key="2">
    <source>
        <dbReference type="Proteomes" id="UP000185663"/>
    </source>
</evidence>
<accession>A0A1H1M9Y1</accession>
<keyword evidence="2" id="KW-1185">Reference proteome</keyword>
<dbReference type="Gene3D" id="3.40.50.80">
    <property type="entry name" value="Nucleotide-binding domain of ferredoxin-NADP reductase (FNR) module"/>
    <property type="match status" value="1"/>
</dbReference>